<comment type="caution">
    <text evidence="1">The sequence shown here is derived from an EMBL/GenBank/DDBJ whole genome shotgun (WGS) entry which is preliminary data.</text>
</comment>
<reference evidence="1 2" key="1">
    <citation type="submission" date="2018-08" db="EMBL/GenBank/DDBJ databases">
        <title>Genomic investigation of the strawberry pathogen Phytophthora fragariae indicates pathogenicity is determined by transcriptional variation in three key races.</title>
        <authorList>
            <person name="Adams T.M."/>
            <person name="Armitage A.D."/>
            <person name="Sobczyk M.K."/>
            <person name="Bates H.J."/>
            <person name="Dunwell J.M."/>
            <person name="Nellist C.F."/>
            <person name="Harrison R.J."/>
        </authorList>
    </citation>
    <scope>NUCLEOTIDE SEQUENCE [LARGE SCALE GENOMIC DNA]</scope>
    <source>
        <strain evidence="1 2">SCRP333</strain>
    </source>
</reference>
<keyword evidence="2" id="KW-1185">Reference proteome</keyword>
<name>A0A6A4E0T4_9STRA</name>
<organism evidence="1 2">
    <name type="scientific">Phytophthora rubi</name>
    <dbReference type="NCBI Taxonomy" id="129364"/>
    <lineage>
        <taxon>Eukaryota</taxon>
        <taxon>Sar</taxon>
        <taxon>Stramenopiles</taxon>
        <taxon>Oomycota</taxon>
        <taxon>Peronosporomycetes</taxon>
        <taxon>Peronosporales</taxon>
        <taxon>Peronosporaceae</taxon>
        <taxon>Phytophthora</taxon>
    </lineage>
</organism>
<evidence type="ECO:0000313" key="2">
    <source>
        <dbReference type="Proteomes" id="UP000434957"/>
    </source>
</evidence>
<evidence type="ECO:0000313" key="1">
    <source>
        <dbReference type="EMBL" id="KAE9314332.1"/>
    </source>
</evidence>
<dbReference type="Proteomes" id="UP000434957">
    <property type="component" value="Unassembled WGS sequence"/>
</dbReference>
<protein>
    <submittedName>
        <fullName evidence="1">Uncharacterized protein</fullName>
    </submittedName>
</protein>
<accession>A0A6A4E0T4</accession>
<dbReference type="AlphaFoldDB" id="A0A6A4E0T4"/>
<gene>
    <name evidence="1" type="ORF">PR003_g19275</name>
</gene>
<sequence>MHFRLLSEMEQLLRGSTNAKFALDFGAGAVLPAATPQCATYEDLLAAISGLISFGDTLFFDHVRRLASRLKRFVLTNMERDANTLGRVPLTLLYVKNYLGRAMAHLVEDSPEWWCNFREVVRAVDYHAAD</sequence>
<proteinExistence type="predicted"/>
<dbReference type="EMBL" id="QXFT01001610">
    <property type="protein sequence ID" value="KAE9314332.1"/>
    <property type="molecule type" value="Genomic_DNA"/>
</dbReference>